<organism evidence="1">
    <name type="scientific">viral metagenome</name>
    <dbReference type="NCBI Taxonomy" id="1070528"/>
    <lineage>
        <taxon>unclassified sequences</taxon>
        <taxon>metagenomes</taxon>
        <taxon>organismal metagenomes</taxon>
    </lineage>
</organism>
<dbReference type="AlphaFoldDB" id="A0A6C0AJM6"/>
<evidence type="ECO:0000313" key="1">
    <source>
        <dbReference type="EMBL" id="QHS79932.1"/>
    </source>
</evidence>
<dbReference type="InterPro" id="IPR012337">
    <property type="entry name" value="RNaseH-like_sf"/>
</dbReference>
<accession>A0A6C0AJM6</accession>
<evidence type="ECO:0008006" key="2">
    <source>
        <dbReference type="Google" id="ProtNLM"/>
    </source>
</evidence>
<dbReference type="GO" id="GO:0003676">
    <property type="term" value="F:nucleic acid binding"/>
    <property type="evidence" value="ECO:0007669"/>
    <property type="project" value="InterPro"/>
</dbReference>
<sequence>MKVVSFDIGLRNLAYCVLEGTSRADVRIVDWNIIDILGEAAGVGSIHCHKCKTAARYEHASDGTFACARHVPKKQKKITKVELNKKTVNQLHEHMKELGITSDAEKKVDLIKLVYNHLKQNTWKKCVSSATQGSCLDLAPDIIRSLDRRSESWKGADVVCVENQMDRRMFGVQAMIQMYFSCRGFRCVGVSATHKLSNIVTVEDSTASYKGRKKTGIAHAFQLVPAGNQAHFAAHPKKDDLADSFLQGLWVLEHTK</sequence>
<dbReference type="Gene3D" id="3.30.420.10">
    <property type="entry name" value="Ribonuclease H-like superfamily/Ribonuclease H"/>
    <property type="match status" value="1"/>
</dbReference>
<dbReference type="SUPFAM" id="SSF53098">
    <property type="entry name" value="Ribonuclease H-like"/>
    <property type="match status" value="1"/>
</dbReference>
<proteinExistence type="predicted"/>
<dbReference type="InterPro" id="IPR036397">
    <property type="entry name" value="RNaseH_sf"/>
</dbReference>
<protein>
    <recommendedName>
        <fullName evidence="2">Mitochondrial resolvase Ydc2 catalytic domain-containing protein</fullName>
    </recommendedName>
</protein>
<reference evidence="1" key="1">
    <citation type="journal article" date="2020" name="Nature">
        <title>Giant virus diversity and host interactions through global metagenomics.</title>
        <authorList>
            <person name="Schulz F."/>
            <person name="Roux S."/>
            <person name="Paez-Espino D."/>
            <person name="Jungbluth S."/>
            <person name="Walsh D.A."/>
            <person name="Denef V.J."/>
            <person name="McMahon K.D."/>
            <person name="Konstantinidis K.T."/>
            <person name="Eloe-Fadrosh E.A."/>
            <person name="Kyrpides N.C."/>
            <person name="Woyke T."/>
        </authorList>
    </citation>
    <scope>NUCLEOTIDE SEQUENCE</scope>
    <source>
        <strain evidence="1">GVMAG-S-1035375-24</strain>
    </source>
</reference>
<dbReference type="EMBL" id="MN740664">
    <property type="protein sequence ID" value="QHS79932.1"/>
    <property type="molecule type" value="Genomic_DNA"/>
</dbReference>
<name>A0A6C0AJM6_9ZZZZ</name>